<organism evidence="2 3">
    <name type="scientific">Pochonia chlamydosporia 170</name>
    <dbReference type="NCBI Taxonomy" id="1380566"/>
    <lineage>
        <taxon>Eukaryota</taxon>
        <taxon>Fungi</taxon>
        <taxon>Dikarya</taxon>
        <taxon>Ascomycota</taxon>
        <taxon>Pezizomycotina</taxon>
        <taxon>Sordariomycetes</taxon>
        <taxon>Hypocreomycetidae</taxon>
        <taxon>Hypocreales</taxon>
        <taxon>Clavicipitaceae</taxon>
        <taxon>Pochonia</taxon>
    </lineage>
</organism>
<feature type="region of interest" description="Disordered" evidence="1">
    <location>
        <begin position="27"/>
        <end position="65"/>
    </location>
</feature>
<dbReference type="RefSeq" id="XP_022285641.1">
    <property type="nucleotide sequence ID" value="XM_022429321.1"/>
</dbReference>
<name>A0A219ASK3_METCM</name>
<comment type="caution">
    <text evidence="2">The sequence shown here is derived from an EMBL/GenBank/DDBJ whole genome shotgun (WGS) entry which is preliminary data.</text>
</comment>
<accession>A0A219ASK3</accession>
<dbReference type="GeneID" id="33936565"/>
<keyword evidence="3" id="KW-1185">Reference proteome</keyword>
<proteinExistence type="predicted"/>
<dbReference type="Proteomes" id="UP000078397">
    <property type="component" value="Unassembled WGS sequence"/>
</dbReference>
<protein>
    <submittedName>
        <fullName evidence="2">Uncharacterized protein</fullName>
    </submittedName>
</protein>
<dbReference type="EMBL" id="LSBJ02000003">
    <property type="protein sequence ID" value="OWT43195.1"/>
    <property type="molecule type" value="Genomic_DNA"/>
</dbReference>
<sequence length="110" mass="12400">MGMGMDGDGWGCGFYCGWTRVASSSICTRQDQTRPDSQTKTRRSAPRSPPSRTAQNEQKSPRIRFRLTQTRRCPFPPPPPPPTSMTLFPNNRVSNDAHFRLVFIQSQACP</sequence>
<dbReference type="AlphaFoldDB" id="A0A219ASK3"/>
<gene>
    <name evidence="2" type="ORF">VFPPC_17629</name>
</gene>
<evidence type="ECO:0000256" key="1">
    <source>
        <dbReference type="SAM" id="MobiDB-lite"/>
    </source>
</evidence>
<evidence type="ECO:0000313" key="2">
    <source>
        <dbReference type="EMBL" id="OWT43195.1"/>
    </source>
</evidence>
<dbReference type="KEGG" id="pchm:VFPPC_17629"/>
<evidence type="ECO:0000313" key="3">
    <source>
        <dbReference type="Proteomes" id="UP000078397"/>
    </source>
</evidence>
<reference evidence="2 3" key="1">
    <citation type="journal article" date="2016" name="PLoS Pathog.">
        <title>Biosynthesis of antibiotic leucinostatins in bio-control fungus Purpureocillium lilacinum and their inhibition on phytophthora revealed by genome mining.</title>
        <authorList>
            <person name="Wang G."/>
            <person name="Liu Z."/>
            <person name="Lin R."/>
            <person name="Li E."/>
            <person name="Mao Z."/>
            <person name="Ling J."/>
            <person name="Yang Y."/>
            <person name="Yin W.B."/>
            <person name="Xie B."/>
        </authorList>
    </citation>
    <scope>NUCLEOTIDE SEQUENCE [LARGE SCALE GENOMIC DNA]</scope>
    <source>
        <strain evidence="2">170</strain>
    </source>
</reference>